<sequence>MFGEEMWWALIKLILFDLDDTLFDFTDTWNIVLPRMFAEHPALQSVDAQAFFQAFQTNSDALFVHYERHVYTLEQYRNERLLQTAAGFGLSFTPEEAAAFNAGFVERYLLSLQPKPETQELLRHLEPRYQLGIVTNGPHDMQAGKLEKLGLQPFFPADAVWVSHVVGYGKPDRRIYELALARFGVKPEEALFVGDSWEADVAGPMRAGLQAVWLNKYGRPRPQSDVTPLAEIAALRELLDIV</sequence>
<dbReference type="Pfam" id="PF00702">
    <property type="entry name" value="Hydrolase"/>
    <property type="match status" value="1"/>
</dbReference>
<dbReference type="PANTHER" id="PTHR47478">
    <property type="match status" value="1"/>
</dbReference>
<name>A0A4Y8PW13_9BACL</name>
<dbReference type="PRINTS" id="PR00413">
    <property type="entry name" value="HADHALOGNASE"/>
</dbReference>
<protein>
    <recommendedName>
        <fullName evidence="3">Hydrolase of the HAD superfamily</fullName>
    </recommendedName>
</protein>
<reference evidence="1 2" key="1">
    <citation type="submission" date="2017-03" db="EMBL/GenBank/DDBJ databases">
        <title>Isolation of Levoglucosan Utilizing Bacteria.</title>
        <authorList>
            <person name="Arya A.S."/>
        </authorList>
    </citation>
    <scope>NUCLEOTIDE SEQUENCE [LARGE SCALE GENOMIC DNA]</scope>
    <source>
        <strain evidence="1 2">MEC069</strain>
    </source>
</reference>
<dbReference type="Proteomes" id="UP000298246">
    <property type="component" value="Unassembled WGS sequence"/>
</dbReference>
<dbReference type="InterPro" id="IPR052550">
    <property type="entry name" value="Pyrimidine_5'-ntase_YjjG"/>
</dbReference>
<dbReference type="SFLD" id="SFLDS00003">
    <property type="entry name" value="Haloacid_Dehalogenase"/>
    <property type="match status" value="1"/>
</dbReference>
<keyword evidence="2" id="KW-1185">Reference proteome</keyword>
<dbReference type="Gene3D" id="3.40.50.1000">
    <property type="entry name" value="HAD superfamily/HAD-like"/>
    <property type="match status" value="1"/>
</dbReference>
<dbReference type="AlphaFoldDB" id="A0A4Y8PW13"/>
<dbReference type="InterPro" id="IPR006439">
    <property type="entry name" value="HAD-SF_hydro_IA"/>
</dbReference>
<dbReference type="NCBIfam" id="TIGR01509">
    <property type="entry name" value="HAD-SF-IA-v3"/>
    <property type="match status" value="1"/>
</dbReference>
<proteinExistence type="predicted"/>
<accession>A0A4Y8PW13</accession>
<dbReference type="PANTHER" id="PTHR47478:SF1">
    <property type="entry name" value="PYRIMIDINE 5'-NUCLEOTIDASE YJJG"/>
    <property type="match status" value="1"/>
</dbReference>
<organism evidence="1 2">
    <name type="scientific">Paenibacillus athensensis</name>
    <dbReference type="NCBI Taxonomy" id="1967502"/>
    <lineage>
        <taxon>Bacteria</taxon>
        <taxon>Bacillati</taxon>
        <taxon>Bacillota</taxon>
        <taxon>Bacilli</taxon>
        <taxon>Bacillales</taxon>
        <taxon>Paenibacillaceae</taxon>
        <taxon>Paenibacillus</taxon>
    </lineage>
</organism>
<comment type="caution">
    <text evidence="1">The sequence shown here is derived from an EMBL/GenBank/DDBJ whole genome shotgun (WGS) entry which is preliminary data.</text>
</comment>
<gene>
    <name evidence="1" type="ORF">B5M42_17890</name>
</gene>
<dbReference type="SUPFAM" id="SSF56784">
    <property type="entry name" value="HAD-like"/>
    <property type="match status" value="1"/>
</dbReference>
<evidence type="ECO:0000313" key="1">
    <source>
        <dbReference type="EMBL" id="TFE85258.1"/>
    </source>
</evidence>
<dbReference type="Gene3D" id="1.20.120.710">
    <property type="entry name" value="Haloacid dehalogenase hydrolase-like domain"/>
    <property type="match status" value="1"/>
</dbReference>
<dbReference type="EMBL" id="MYFO01000027">
    <property type="protein sequence ID" value="TFE85258.1"/>
    <property type="molecule type" value="Genomic_DNA"/>
</dbReference>
<dbReference type="InterPro" id="IPR036412">
    <property type="entry name" value="HAD-like_sf"/>
</dbReference>
<dbReference type="InterPro" id="IPR023214">
    <property type="entry name" value="HAD_sf"/>
</dbReference>
<dbReference type="NCBIfam" id="TIGR01549">
    <property type="entry name" value="HAD-SF-IA-v1"/>
    <property type="match status" value="1"/>
</dbReference>
<evidence type="ECO:0008006" key="3">
    <source>
        <dbReference type="Google" id="ProtNLM"/>
    </source>
</evidence>
<dbReference type="OrthoDB" id="25198at2"/>
<dbReference type="SFLD" id="SFLDG01129">
    <property type="entry name" value="C1.5:_HAD__Beta-PGM__Phosphata"/>
    <property type="match status" value="1"/>
</dbReference>
<evidence type="ECO:0000313" key="2">
    <source>
        <dbReference type="Proteomes" id="UP000298246"/>
    </source>
</evidence>